<proteinExistence type="predicted"/>
<organism evidence="1 2">
    <name type="scientific">Listeria monocytogenes</name>
    <dbReference type="NCBI Taxonomy" id="1639"/>
    <lineage>
        <taxon>Bacteria</taxon>
        <taxon>Bacillati</taxon>
        <taxon>Bacillota</taxon>
        <taxon>Bacilli</taxon>
        <taxon>Bacillales</taxon>
        <taxon>Listeriaceae</taxon>
        <taxon>Listeria</taxon>
    </lineage>
</organism>
<dbReference type="EMBL" id="AALAQH010000009">
    <property type="protein sequence ID" value="ECX6925682.1"/>
    <property type="molecule type" value="Genomic_DNA"/>
</dbReference>
<protein>
    <submittedName>
        <fullName evidence="1">Dihydropteroate synthase</fullName>
    </submittedName>
</protein>
<accession>A0A826CN12</accession>
<name>A0A826CN12_LISMN</name>
<gene>
    <name evidence="1" type="ORF">BCZ19_13445</name>
</gene>
<sequence length="43" mass="5288">MKRNKCISYYFLIKRTAETFFSWLIYSHKLTTSKTFSFFPLLE</sequence>
<dbReference type="Proteomes" id="UP000427828">
    <property type="component" value="Unassembled WGS sequence"/>
</dbReference>
<dbReference type="AlphaFoldDB" id="A0A826CN12"/>
<comment type="caution">
    <text evidence="1">The sequence shown here is derived from an EMBL/GenBank/DDBJ whole genome shotgun (WGS) entry which is preliminary data.</text>
</comment>
<reference evidence="1 2" key="1">
    <citation type="submission" date="2018-06" db="EMBL/GenBank/DDBJ databases">
        <authorList>
            <consortium name="GenomeTrakr: Next Generation Sequencing Network for Food Pathogen Tracability"/>
        </authorList>
    </citation>
    <scope>NUCLEOTIDE SEQUENCE [LARGE SCALE GENOMIC DNA]</scope>
    <source>
        <strain evidence="1 2">FLAG-51482A</strain>
    </source>
</reference>
<evidence type="ECO:0000313" key="1">
    <source>
        <dbReference type="EMBL" id="ECX6925682.1"/>
    </source>
</evidence>
<evidence type="ECO:0000313" key="2">
    <source>
        <dbReference type="Proteomes" id="UP000427828"/>
    </source>
</evidence>